<dbReference type="InterPro" id="IPR017452">
    <property type="entry name" value="GPCR_Rhodpsn_7TM"/>
</dbReference>
<evidence type="ECO:0000313" key="7">
    <source>
        <dbReference type="EMBL" id="GFS24956.1"/>
    </source>
</evidence>
<evidence type="ECO:0000256" key="5">
    <source>
        <dbReference type="SAM" id="Phobius"/>
    </source>
</evidence>
<dbReference type="SUPFAM" id="SSF81321">
    <property type="entry name" value="Family A G protein-coupled receptor-like"/>
    <property type="match status" value="1"/>
</dbReference>
<dbReference type="AlphaFoldDB" id="A0AAV4JUB7"/>
<dbReference type="GO" id="GO:0016020">
    <property type="term" value="C:membrane"/>
    <property type="evidence" value="ECO:0007669"/>
    <property type="project" value="UniProtKB-SubCell"/>
</dbReference>
<reference evidence="7 8" key="1">
    <citation type="journal article" date="2021" name="Elife">
        <title>Chloroplast acquisition without the gene transfer in kleptoplastic sea slugs, Plakobranchus ocellatus.</title>
        <authorList>
            <person name="Maeda T."/>
            <person name="Takahashi S."/>
            <person name="Yoshida T."/>
            <person name="Shimamura S."/>
            <person name="Takaki Y."/>
            <person name="Nagai Y."/>
            <person name="Toyoda A."/>
            <person name="Suzuki Y."/>
            <person name="Arimoto A."/>
            <person name="Ishii H."/>
            <person name="Satoh N."/>
            <person name="Nishiyama T."/>
            <person name="Hasebe M."/>
            <person name="Maruyama T."/>
            <person name="Minagawa J."/>
            <person name="Obokata J."/>
            <person name="Shigenobu S."/>
        </authorList>
    </citation>
    <scope>NUCLEOTIDE SEQUENCE [LARGE SCALE GENOMIC DNA]</scope>
</reference>
<evidence type="ECO:0000256" key="3">
    <source>
        <dbReference type="ARBA" id="ARBA00022989"/>
    </source>
</evidence>
<evidence type="ECO:0000256" key="4">
    <source>
        <dbReference type="ARBA" id="ARBA00023136"/>
    </source>
</evidence>
<feature type="transmembrane region" description="Helical" evidence="5">
    <location>
        <begin position="129"/>
        <end position="149"/>
    </location>
</feature>
<comment type="caution">
    <text evidence="7">The sequence shown here is derived from an EMBL/GenBank/DDBJ whole genome shotgun (WGS) entry which is preliminary data.</text>
</comment>
<sequence>MIVYETVFVVLMLTIVRPPFNKPNPTRVVLLLYSYSIPAFTCFGLVLISTAFIIIRLRKTLEWRTSTSTHSAQTSGVKERKAVLSVLWICIMFIVCFTPFVVMFVTTIINPNLTLWDPYYGWLVHTIYTYNFLFQSISSAFNFVVYYNVSTRFREVLKGLFVSE</sequence>
<evidence type="ECO:0000256" key="1">
    <source>
        <dbReference type="ARBA" id="ARBA00004370"/>
    </source>
</evidence>
<keyword evidence="8" id="KW-1185">Reference proteome</keyword>
<protein>
    <submittedName>
        <fullName evidence="7">Chemosensory receptor A</fullName>
    </submittedName>
</protein>
<keyword evidence="3 5" id="KW-1133">Transmembrane helix</keyword>
<keyword evidence="7" id="KW-0675">Receptor</keyword>
<dbReference type="Gene3D" id="1.20.1070.10">
    <property type="entry name" value="Rhodopsin 7-helix transmembrane proteins"/>
    <property type="match status" value="1"/>
</dbReference>
<dbReference type="Proteomes" id="UP000762676">
    <property type="component" value="Unassembled WGS sequence"/>
</dbReference>
<evidence type="ECO:0000313" key="8">
    <source>
        <dbReference type="Proteomes" id="UP000762676"/>
    </source>
</evidence>
<feature type="transmembrane region" description="Helical" evidence="5">
    <location>
        <begin position="32"/>
        <end position="55"/>
    </location>
</feature>
<feature type="domain" description="G-protein coupled receptors family 1 profile" evidence="6">
    <location>
        <begin position="1"/>
        <end position="146"/>
    </location>
</feature>
<organism evidence="7 8">
    <name type="scientific">Elysia marginata</name>
    <dbReference type="NCBI Taxonomy" id="1093978"/>
    <lineage>
        <taxon>Eukaryota</taxon>
        <taxon>Metazoa</taxon>
        <taxon>Spiralia</taxon>
        <taxon>Lophotrochozoa</taxon>
        <taxon>Mollusca</taxon>
        <taxon>Gastropoda</taxon>
        <taxon>Heterobranchia</taxon>
        <taxon>Euthyneura</taxon>
        <taxon>Panpulmonata</taxon>
        <taxon>Sacoglossa</taxon>
        <taxon>Placobranchoidea</taxon>
        <taxon>Plakobranchidae</taxon>
        <taxon>Elysia</taxon>
    </lineage>
</organism>
<evidence type="ECO:0000259" key="6">
    <source>
        <dbReference type="PROSITE" id="PS50262"/>
    </source>
</evidence>
<accession>A0AAV4JUB7</accession>
<keyword evidence="2 5" id="KW-0812">Transmembrane</keyword>
<name>A0AAV4JUB7_9GAST</name>
<gene>
    <name evidence="7" type="ORF">ElyMa_007015500</name>
</gene>
<proteinExistence type="predicted"/>
<feature type="transmembrane region" description="Helical" evidence="5">
    <location>
        <begin position="86"/>
        <end position="109"/>
    </location>
</feature>
<evidence type="ECO:0000256" key="2">
    <source>
        <dbReference type="ARBA" id="ARBA00022692"/>
    </source>
</evidence>
<keyword evidence="4 5" id="KW-0472">Membrane</keyword>
<dbReference type="PROSITE" id="PS50262">
    <property type="entry name" value="G_PROTEIN_RECEP_F1_2"/>
    <property type="match status" value="1"/>
</dbReference>
<comment type="subcellular location">
    <subcellularLocation>
        <location evidence="1">Membrane</location>
    </subcellularLocation>
</comment>
<dbReference type="EMBL" id="BMAT01014015">
    <property type="protein sequence ID" value="GFS24956.1"/>
    <property type="molecule type" value="Genomic_DNA"/>
</dbReference>